<evidence type="ECO:0000313" key="2">
    <source>
        <dbReference type="EMBL" id="KYQ72569.1"/>
    </source>
</evidence>
<keyword evidence="1" id="KW-1133">Transmembrane helix</keyword>
<dbReference type="AlphaFoldDB" id="A0A151Y3L3"/>
<protein>
    <submittedName>
        <fullName evidence="2">Uncharacterized protein</fullName>
    </submittedName>
</protein>
<comment type="caution">
    <text evidence="2">The sequence shown here is derived from an EMBL/GenBank/DDBJ whole genome shotgun (WGS) entry which is preliminary data.</text>
</comment>
<dbReference type="EMBL" id="LUAW01000014">
    <property type="protein sequence ID" value="KYQ72569.1"/>
    <property type="molecule type" value="Genomic_DNA"/>
</dbReference>
<organism evidence="2 3">
    <name type="scientific">Acinetobacter pragensis</name>
    <dbReference type="NCBI Taxonomy" id="1806892"/>
    <lineage>
        <taxon>Bacteria</taxon>
        <taxon>Pseudomonadati</taxon>
        <taxon>Pseudomonadota</taxon>
        <taxon>Gammaproteobacteria</taxon>
        <taxon>Moraxellales</taxon>
        <taxon>Moraxellaceae</taxon>
        <taxon>Acinetobacter</taxon>
    </lineage>
</organism>
<feature type="transmembrane region" description="Helical" evidence="1">
    <location>
        <begin position="9"/>
        <end position="26"/>
    </location>
</feature>
<sequence>MQKPKIKPVYLLNVLWLLGLLHIGYYGSKPYPHYMLDQMMTPDIQAVFMACGIFSIYFIAGNILRLTPFWKASRYWSYICLSAILVFQAFIAFMGAMHAPPYWGALIMNCMFILLAHFVLYPLYAISKKFAQKKNTA</sequence>
<dbReference type="Proteomes" id="UP000076276">
    <property type="component" value="Unassembled WGS sequence"/>
</dbReference>
<dbReference type="OrthoDB" id="6711724at2"/>
<accession>A0A151Y3L3</accession>
<reference evidence="2 3" key="1">
    <citation type="submission" date="2016-03" db="EMBL/GenBank/DDBJ databases">
        <title>Acinetobacter genomospecies 28 strain ANC 4149.</title>
        <authorList>
            <person name="Radolfova-Krizova L."/>
            <person name="Nemec A."/>
        </authorList>
    </citation>
    <scope>NUCLEOTIDE SEQUENCE [LARGE SCALE GENOMIC DNA]</scope>
    <source>
        <strain evidence="2 3">ANC 4149</strain>
    </source>
</reference>
<evidence type="ECO:0000313" key="3">
    <source>
        <dbReference type="Proteomes" id="UP000076276"/>
    </source>
</evidence>
<keyword evidence="3" id="KW-1185">Reference proteome</keyword>
<keyword evidence="1" id="KW-0472">Membrane</keyword>
<feature type="transmembrane region" description="Helical" evidence="1">
    <location>
        <begin position="46"/>
        <end position="64"/>
    </location>
</feature>
<proteinExistence type="predicted"/>
<keyword evidence="1" id="KW-0812">Transmembrane</keyword>
<name>A0A151Y3L3_9GAMM</name>
<dbReference type="RefSeq" id="WP_067667423.1">
    <property type="nucleotide sequence ID" value="NZ_CBCSIK010000001.1"/>
</dbReference>
<evidence type="ECO:0000256" key="1">
    <source>
        <dbReference type="SAM" id="Phobius"/>
    </source>
</evidence>
<feature type="transmembrane region" description="Helical" evidence="1">
    <location>
        <begin position="76"/>
        <end position="96"/>
    </location>
</feature>
<gene>
    <name evidence="2" type="ORF">AZH43_08690</name>
</gene>
<feature type="transmembrane region" description="Helical" evidence="1">
    <location>
        <begin position="102"/>
        <end position="124"/>
    </location>
</feature>